<comment type="caution">
    <text evidence="2">The sequence shown here is derived from an EMBL/GenBank/DDBJ whole genome shotgun (WGS) entry which is preliminary data.</text>
</comment>
<dbReference type="Gene3D" id="3.40.109.10">
    <property type="entry name" value="NADH Oxidase"/>
    <property type="match status" value="3"/>
</dbReference>
<feature type="region of interest" description="Disordered" evidence="1">
    <location>
        <begin position="1"/>
        <end position="22"/>
    </location>
</feature>
<dbReference type="CDD" id="cd02142">
    <property type="entry name" value="McbC_SagB-like_oxidoreductase"/>
    <property type="match status" value="1"/>
</dbReference>
<dbReference type="GO" id="GO:0016491">
    <property type="term" value="F:oxidoreductase activity"/>
    <property type="evidence" value="ECO:0007669"/>
    <property type="project" value="InterPro"/>
</dbReference>
<name>A0A9D4Z4T1_ADICA</name>
<evidence type="ECO:0000313" key="3">
    <source>
        <dbReference type="Proteomes" id="UP000886520"/>
    </source>
</evidence>
<gene>
    <name evidence="2" type="ORF">GOP47_0022962</name>
</gene>
<organism evidence="2 3">
    <name type="scientific">Adiantum capillus-veneris</name>
    <name type="common">Maidenhair fern</name>
    <dbReference type="NCBI Taxonomy" id="13818"/>
    <lineage>
        <taxon>Eukaryota</taxon>
        <taxon>Viridiplantae</taxon>
        <taxon>Streptophyta</taxon>
        <taxon>Embryophyta</taxon>
        <taxon>Tracheophyta</taxon>
        <taxon>Polypodiopsida</taxon>
        <taxon>Polypodiidae</taxon>
        <taxon>Polypodiales</taxon>
        <taxon>Pteridineae</taxon>
        <taxon>Pteridaceae</taxon>
        <taxon>Vittarioideae</taxon>
        <taxon>Adiantum</taxon>
    </lineage>
</organism>
<accession>A0A9D4Z4T1</accession>
<sequence length="577" mass="64217">MAASHPSSLSAQNPVSSSSSATAPAFNLPDVETVISYHDRTKHFFTKYADGPHGLDWANQPNPFRRYTGSVDVTPLSKATLSQILYHSFALSAWKSSGFSTWGLRVNPSSGNLHPTEAYVVSDAIKAWKYGERAFRYCNHDVGHALGAISVAGAGLGWDAILLDGWGSDDLDCLLGVYGRKSIPTGSPRKGRYPELEQEHADCLVACFPRYHIASDEPVRNVLNAVVPSEALVQMANARMAQLKWMGTPNKLSKDHVWWQIIDKAAAVSRKPTTPVQLAINPWPSQGGMDVYKSYTLWKVITKRRSAVNMDMSQSMSIDAFYQILLKSLPSGPSMELQAENTQVPFRILPSSAEVHMAIFVHRVIGLPKGLYILVRNPSHEQRLRQALRQDFMWEKPPKCPETLRFYKLAEANCEKLAMQVSCFQEIAGFGCFSLGMIARFESIKERGPWMYPRLFWESGVLGQLLYLEAHAIGISATGIGCYFDDTVHEILGLKVVKSCPGIACLNRAARRNEVFSRSHAGFCSIEAEVSRDGNVPLLFVKARQSKIRRLQGYLPIESQNKASTVSQEEMKLCWVL</sequence>
<dbReference type="EMBL" id="JABFUD020000022">
    <property type="protein sequence ID" value="KAI5062423.1"/>
    <property type="molecule type" value="Genomic_DNA"/>
</dbReference>
<keyword evidence="3" id="KW-1185">Reference proteome</keyword>
<dbReference type="OrthoDB" id="1857329at2759"/>
<evidence type="ECO:0008006" key="4">
    <source>
        <dbReference type="Google" id="ProtNLM"/>
    </source>
</evidence>
<dbReference type="AlphaFoldDB" id="A0A9D4Z4T1"/>
<dbReference type="SUPFAM" id="SSF55469">
    <property type="entry name" value="FMN-dependent nitroreductase-like"/>
    <property type="match status" value="2"/>
</dbReference>
<dbReference type="InterPro" id="IPR000415">
    <property type="entry name" value="Nitroreductase-like"/>
</dbReference>
<proteinExistence type="predicted"/>
<dbReference type="PANTHER" id="PTHR42741">
    <property type="entry name" value="NITROREDUCTASE FAMILY PROTEIN"/>
    <property type="match status" value="1"/>
</dbReference>
<reference evidence="2" key="1">
    <citation type="submission" date="2021-01" db="EMBL/GenBank/DDBJ databases">
        <title>Adiantum capillus-veneris genome.</title>
        <authorList>
            <person name="Fang Y."/>
            <person name="Liao Q."/>
        </authorList>
    </citation>
    <scope>NUCLEOTIDE SEQUENCE</scope>
    <source>
        <strain evidence="2">H3</strain>
        <tissue evidence="2">Leaf</tissue>
    </source>
</reference>
<evidence type="ECO:0000256" key="1">
    <source>
        <dbReference type="SAM" id="MobiDB-lite"/>
    </source>
</evidence>
<dbReference type="Proteomes" id="UP000886520">
    <property type="component" value="Chromosome 22"/>
</dbReference>
<protein>
    <recommendedName>
        <fullName evidence="4">Nitroreductase domain-containing protein</fullName>
    </recommendedName>
</protein>
<dbReference type="PANTHER" id="PTHR42741:SF3">
    <property type="entry name" value="NITROREDUCTASE FAMILY PROTEIN"/>
    <property type="match status" value="1"/>
</dbReference>
<evidence type="ECO:0000313" key="2">
    <source>
        <dbReference type="EMBL" id="KAI5062423.1"/>
    </source>
</evidence>